<reference evidence="1 2" key="1">
    <citation type="journal article" date="2014" name="Int. J. Syst. Evol. Microbiol.">
        <title>Complete genome sequence of Corynebacterium casei LMG S-19264T (=DSM 44701T), isolated from a smear-ripened cheese.</title>
        <authorList>
            <consortium name="US DOE Joint Genome Institute (JGI-PGF)"/>
            <person name="Walter F."/>
            <person name="Albersmeier A."/>
            <person name="Kalinowski J."/>
            <person name="Ruckert C."/>
        </authorList>
    </citation>
    <scope>NUCLEOTIDE SEQUENCE [LARGE SCALE GENOMIC DNA]</scope>
    <source>
        <strain evidence="1 2">NBRC 110095</strain>
    </source>
</reference>
<accession>A0AA37T3F4</accession>
<evidence type="ECO:0000313" key="1">
    <source>
        <dbReference type="EMBL" id="GLS26339.1"/>
    </source>
</evidence>
<dbReference type="Proteomes" id="UP001156870">
    <property type="component" value="Unassembled WGS sequence"/>
</dbReference>
<comment type="caution">
    <text evidence="1">The sequence shown here is derived from an EMBL/GenBank/DDBJ whole genome shotgun (WGS) entry which is preliminary data.</text>
</comment>
<proteinExistence type="predicted"/>
<protein>
    <submittedName>
        <fullName evidence="1">Uncharacterized protein</fullName>
    </submittedName>
</protein>
<name>A0AA37T3F4_9GAMM</name>
<organism evidence="1 2">
    <name type="scientific">Marinibactrum halimedae</name>
    <dbReference type="NCBI Taxonomy" id="1444977"/>
    <lineage>
        <taxon>Bacteria</taxon>
        <taxon>Pseudomonadati</taxon>
        <taxon>Pseudomonadota</taxon>
        <taxon>Gammaproteobacteria</taxon>
        <taxon>Cellvibrionales</taxon>
        <taxon>Cellvibrionaceae</taxon>
        <taxon>Marinibactrum</taxon>
    </lineage>
</organism>
<dbReference type="AlphaFoldDB" id="A0AA37T3F4"/>
<sequence length="227" mass="26350">MWALDIAHYRKLSVKVYLLTIEYYLLNKGFALAMFPDIKFPQRKVDMLITGFAKKDKPSIADFAILRSLGKLYDRLDNYRIEANTMNVDQLESEQHKSRRLGRFMTQAGDIRPSSHCDAHAIVSGSHPDALVIRGVLAWLKMRIDDPHNGCWLPRDWEDRKYMPNHLRNAVPHRRIHTGAYYEWLAGKINIMRIRTPEQLIDTLRLVRTWLQSGAVPPEVMPTTGIQ</sequence>
<evidence type="ECO:0000313" key="2">
    <source>
        <dbReference type="Proteomes" id="UP001156870"/>
    </source>
</evidence>
<dbReference type="InterPro" id="IPR032871">
    <property type="entry name" value="AHH_dom_containing"/>
</dbReference>
<gene>
    <name evidence="1" type="ORF">GCM10007877_20540</name>
</gene>
<dbReference type="EMBL" id="BSPD01000045">
    <property type="protein sequence ID" value="GLS26339.1"/>
    <property type="molecule type" value="Genomic_DNA"/>
</dbReference>
<keyword evidence="2" id="KW-1185">Reference proteome</keyword>
<dbReference type="Pfam" id="PF14412">
    <property type="entry name" value="AHH"/>
    <property type="match status" value="1"/>
</dbReference>